<gene>
    <name evidence="1" type="ORF">SAMN04244560_02927</name>
</gene>
<dbReference type="EMBL" id="FNBS01000153">
    <property type="protein sequence ID" value="SDG80448.1"/>
    <property type="molecule type" value="Genomic_DNA"/>
</dbReference>
<sequence length="58" mass="6348">TVSIVPIRKGNLSPFDLPIKISDVNSAYNIIKIKKIFPEAYAEGIEGVGLHSVRVRIA</sequence>
<dbReference type="AlphaFoldDB" id="A0A1G7X8C7"/>
<evidence type="ECO:0000313" key="1">
    <source>
        <dbReference type="EMBL" id="SDG80448.1"/>
    </source>
</evidence>
<protein>
    <submittedName>
        <fullName evidence="1">Uncharacterized protein</fullName>
    </submittedName>
</protein>
<dbReference type="Proteomes" id="UP000183404">
    <property type="component" value="Unassembled WGS sequence"/>
</dbReference>
<organism evidence="1 2">
    <name type="scientific">Thermoanaerobacter thermohydrosulfuricus</name>
    <name type="common">Clostridium thermohydrosulfuricum</name>
    <dbReference type="NCBI Taxonomy" id="1516"/>
    <lineage>
        <taxon>Bacteria</taxon>
        <taxon>Bacillati</taxon>
        <taxon>Bacillota</taxon>
        <taxon>Clostridia</taxon>
        <taxon>Thermoanaerobacterales</taxon>
        <taxon>Thermoanaerobacteraceae</taxon>
        <taxon>Thermoanaerobacter</taxon>
    </lineage>
</organism>
<accession>A0A1G7X8C7</accession>
<feature type="non-terminal residue" evidence="1">
    <location>
        <position position="1"/>
    </location>
</feature>
<proteinExistence type="predicted"/>
<name>A0A1G7X8C7_THETY</name>
<reference evidence="1 2" key="1">
    <citation type="submission" date="2016-10" db="EMBL/GenBank/DDBJ databases">
        <authorList>
            <person name="de Groot N.N."/>
        </authorList>
    </citation>
    <scope>NUCLEOTIDE SEQUENCE [LARGE SCALE GENOMIC DNA]</scope>
    <source>
        <strain evidence="1 2">DSM 569</strain>
    </source>
</reference>
<evidence type="ECO:0000313" key="2">
    <source>
        <dbReference type="Proteomes" id="UP000183404"/>
    </source>
</evidence>